<dbReference type="NCBIfam" id="TIGR02604">
    <property type="entry name" value="Piru_Ver_Nterm"/>
    <property type="match status" value="1"/>
</dbReference>
<reference evidence="2" key="1">
    <citation type="journal article" date="2014" name="Front. Microbiol.">
        <title>High frequency of phylogenetically diverse reductive dehalogenase-homologous genes in deep subseafloor sedimentary metagenomes.</title>
        <authorList>
            <person name="Kawai M."/>
            <person name="Futagami T."/>
            <person name="Toyoda A."/>
            <person name="Takaki Y."/>
            <person name="Nishi S."/>
            <person name="Hori S."/>
            <person name="Arai W."/>
            <person name="Tsubouchi T."/>
            <person name="Morono Y."/>
            <person name="Uchiyama I."/>
            <person name="Ito T."/>
            <person name="Fujiyama A."/>
            <person name="Inagaki F."/>
            <person name="Takami H."/>
        </authorList>
    </citation>
    <scope>NUCLEOTIDE SEQUENCE</scope>
    <source>
        <strain evidence="2">Expedition CK06-06</strain>
    </source>
</reference>
<feature type="non-terminal residue" evidence="2">
    <location>
        <position position="247"/>
    </location>
</feature>
<name>X1CK57_9ZZZZ</name>
<dbReference type="InterPro" id="IPR055557">
    <property type="entry name" value="DUF7133"/>
</dbReference>
<dbReference type="InterPro" id="IPR011041">
    <property type="entry name" value="Quinoprot_gluc/sorb_DH_b-prop"/>
</dbReference>
<evidence type="ECO:0000313" key="2">
    <source>
        <dbReference type="EMBL" id="GAH08097.1"/>
    </source>
</evidence>
<dbReference type="InterPro" id="IPR013428">
    <property type="entry name" value="Membrane-bound_put_N"/>
</dbReference>
<organism evidence="2">
    <name type="scientific">marine sediment metagenome</name>
    <dbReference type="NCBI Taxonomy" id="412755"/>
    <lineage>
        <taxon>unclassified sequences</taxon>
        <taxon>metagenomes</taxon>
        <taxon>ecological metagenomes</taxon>
    </lineage>
</organism>
<dbReference type="SUPFAM" id="SSF50952">
    <property type="entry name" value="Soluble quinoprotein glucose dehydrogenase"/>
    <property type="match status" value="1"/>
</dbReference>
<feature type="non-terminal residue" evidence="2">
    <location>
        <position position="1"/>
    </location>
</feature>
<proteinExistence type="predicted"/>
<dbReference type="PANTHER" id="PTHR33546">
    <property type="entry name" value="LARGE, MULTIFUNCTIONAL SECRETED PROTEIN-RELATED"/>
    <property type="match status" value="1"/>
</dbReference>
<sequence length="247" mass="27024">EARLASGRGTIPSVFNPSFNPPSITLPDGYIAEVAAAPPLVERPMMAAFDEYGRLFVSESSGVNLNDKELDKKKPHSIKLLEDTDNDGIFDKSTVFADNMTFPQGALWLQDSLYVMSPPSLWRLEDTTGDGVADVREELVTGFKYTGNAADVHGPFLHQNGRIYWCHGRKGHTVVDTDTGRTVSDNKGARIWSCFPDGSDVQVHAGGGMDNPVEVDFMDNGDIVGSINLFYGRPRGDTLNHWIYGGV</sequence>
<protein>
    <recommendedName>
        <fullName evidence="1">DUF7133 domain-containing protein</fullName>
    </recommendedName>
</protein>
<comment type="caution">
    <text evidence="2">The sequence shown here is derived from an EMBL/GenBank/DDBJ whole genome shotgun (WGS) entry which is preliminary data.</text>
</comment>
<dbReference type="Pfam" id="PF23500">
    <property type="entry name" value="DUF7133"/>
    <property type="match status" value="1"/>
</dbReference>
<evidence type="ECO:0000259" key="1">
    <source>
        <dbReference type="Pfam" id="PF23500"/>
    </source>
</evidence>
<gene>
    <name evidence="2" type="ORF">S01H4_55685</name>
</gene>
<dbReference type="EMBL" id="BART01032172">
    <property type="protein sequence ID" value="GAH08097.1"/>
    <property type="molecule type" value="Genomic_DNA"/>
</dbReference>
<feature type="domain" description="DUF7133" evidence="1">
    <location>
        <begin position="23"/>
        <end position="207"/>
    </location>
</feature>
<dbReference type="AlphaFoldDB" id="X1CK57"/>
<accession>X1CK57</accession>
<dbReference type="PANTHER" id="PTHR33546:SF1">
    <property type="entry name" value="LARGE, MULTIFUNCTIONAL SECRETED PROTEIN"/>
    <property type="match status" value="1"/>
</dbReference>
<dbReference type="InterPro" id="IPR011042">
    <property type="entry name" value="6-blade_b-propeller_TolB-like"/>
</dbReference>
<dbReference type="Gene3D" id="2.120.10.30">
    <property type="entry name" value="TolB, C-terminal domain"/>
    <property type="match status" value="1"/>
</dbReference>